<protein>
    <recommendedName>
        <fullName evidence="2">DIX domain-containing protein</fullName>
    </recommendedName>
</protein>
<dbReference type="Proteomes" id="UP000574390">
    <property type="component" value="Unassembled WGS sequence"/>
</dbReference>
<feature type="compositionally biased region" description="Pro residues" evidence="1">
    <location>
        <begin position="75"/>
        <end position="88"/>
    </location>
</feature>
<feature type="region of interest" description="Disordered" evidence="1">
    <location>
        <begin position="37"/>
        <end position="136"/>
    </location>
</feature>
<dbReference type="PROSITE" id="PS50841">
    <property type="entry name" value="DIX"/>
    <property type="match status" value="1"/>
</dbReference>
<organism evidence="3 4">
    <name type="scientific">Perkinsus olseni</name>
    <name type="common">Perkinsus atlanticus</name>
    <dbReference type="NCBI Taxonomy" id="32597"/>
    <lineage>
        <taxon>Eukaryota</taxon>
        <taxon>Sar</taxon>
        <taxon>Alveolata</taxon>
        <taxon>Perkinsozoa</taxon>
        <taxon>Perkinsea</taxon>
        <taxon>Perkinsida</taxon>
        <taxon>Perkinsidae</taxon>
        <taxon>Perkinsus</taxon>
    </lineage>
</organism>
<evidence type="ECO:0000256" key="1">
    <source>
        <dbReference type="SAM" id="MobiDB-lite"/>
    </source>
</evidence>
<feature type="compositionally biased region" description="Polar residues" evidence="1">
    <location>
        <begin position="53"/>
        <end position="62"/>
    </location>
</feature>
<dbReference type="InterPro" id="IPR001158">
    <property type="entry name" value="DIX"/>
</dbReference>
<reference evidence="3 4" key="1">
    <citation type="submission" date="2020-04" db="EMBL/GenBank/DDBJ databases">
        <title>Perkinsus olseni comparative genomics.</title>
        <authorList>
            <person name="Bogema D.R."/>
        </authorList>
    </citation>
    <scope>NUCLEOTIDE SEQUENCE [LARGE SCALE GENOMIC DNA]</scope>
    <source>
        <strain evidence="3">ATCC PRA-205</strain>
    </source>
</reference>
<evidence type="ECO:0000259" key="2">
    <source>
        <dbReference type="PROSITE" id="PS50841"/>
    </source>
</evidence>
<name>A0A7J6N5X4_PEROL</name>
<sequence length="150" mass="15857">YDTGSVWIDVTNDDVPVPIYNNKIVAKVLRISWKEGAGSSSTAEAPQKAVESMASSVPTASSAPEVRSEFQSAAPSPPPPPPPPPPPRRQSGGQSQQAEANLLSGGESLRHAFRGHSSPSLGHRQQQQHADGVVGNVDFFGVRRARLVDA</sequence>
<comment type="caution">
    <text evidence="3">The sequence shown here is derived from an EMBL/GenBank/DDBJ whole genome shotgun (WGS) entry which is preliminary data.</text>
</comment>
<feature type="domain" description="DIX" evidence="2">
    <location>
        <begin position="1"/>
        <end position="32"/>
    </location>
</feature>
<dbReference type="AlphaFoldDB" id="A0A7J6N5X4"/>
<dbReference type="EMBL" id="JABANM010038076">
    <property type="protein sequence ID" value="KAF4678917.1"/>
    <property type="molecule type" value="Genomic_DNA"/>
</dbReference>
<evidence type="ECO:0000313" key="4">
    <source>
        <dbReference type="Proteomes" id="UP000574390"/>
    </source>
</evidence>
<accession>A0A7J6N5X4</accession>
<gene>
    <name evidence="3" type="ORF">FOZ62_008989</name>
</gene>
<feature type="non-terminal residue" evidence="3">
    <location>
        <position position="150"/>
    </location>
</feature>
<feature type="compositionally biased region" description="Polar residues" evidence="1">
    <location>
        <begin position="117"/>
        <end position="129"/>
    </location>
</feature>
<proteinExistence type="predicted"/>
<evidence type="ECO:0000313" key="3">
    <source>
        <dbReference type="EMBL" id="KAF4678917.1"/>
    </source>
</evidence>